<feature type="region of interest" description="Disordered" evidence="1">
    <location>
        <begin position="87"/>
        <end position="118"/>
    </location>
</feature>
<dbReference type="eggNOG" id="ENOG502SMJE">
    <property type="taxonomic scope" value="Eukaryota"/>
</dbReference>
<comment type="caution">
    <text evidence="2">The sequence shown here is derived from an EMBL/GenBank/DDBJ whole genome shotgun (WGS) entry which is preliminary data.</text>
</comment>
<evidence type="ECO:0000313" key="2">
    <source>
        <dbReference type="EMBL" id="EKX74368.1"/>
    </source>
</evidence>
<dbReference type="AlphaFoldDB" id="L1LGW8"/>
<dbReference type="EMBL" id="ACOU01000002">
    <property type="protein sequence ID" value="EKX74368.1"/>
    <property type="molecule type" value="Genomic_DNA"/>
</dbReference>
<protein>
    <submittedName>
        <fullName evidence="2">Uncharacterized protein</fullName>
    </submittedName>
</protein>
<gene>
    <name evidence="2" type="ORF">BEWA_044100</name>
</gene>
<evidence type="ECO:0000313" key="3">
    <source>
        <dbReference type="Proteomes" id="UP000031512"/>
    </source>
</evidence>
<organism evidence="2 3">
    <name type="scientific">Theileria equi strain WA</name>
    <dbReference type="NCBI Taxonomy" id="1537102"/>
    <lineage>
        <taxon>Eukaryota</taxon>
        <taxon>Sar</taxon>
        <taxon>Alveolata</taxon>
        <taxon>Apicomplexa</taxon>
        <taxon>Aconoidasida</taxon>
        <taxon>Piroplasmida</taxon>
        <taxon>Theileriidae</taxon>
        <taxon>Theileria</taxon>
    </lineage>
</organism>
<accession>L1LGW8</accession>
<evidence type="ECO:0000256" key="1">
    <source>
        <dbReference type="SAM" id="MobiDB-lite"/>
    </source>
</evidence>
<name>L1LGW8_THEEQ</name>
<proteinExistence type="predicted"/>
<sequence length="445" mass="51300">MLKIAKTRFASLSFNKFITGIGRYRFLNSEDKQKLLSQHSLKTVSSEDTSIIYKILNLPSNTANKSPKETTTKANHNRIHPLISRHLERAENTTRKQFQRRQSTPKVNNVPGGVDPTAPPFPYEIKSDLFSQKTETSSLVSDVIKATKYEDLKHVLEEIRPVPQHVLTDKFIDVMSRAIEENISNLERPALVNELSDYESAYAMKRAAIRNLLVNKCTRNEFEETRVEKFIDSHLNFYKQRLNSPLPPEVLEPLAAFRGDVYYSFSPMTRLQQKINAIHMLVQGIVNGDKDIVTRLPEFAGNGNNYPFRNYYGFKSCIPDEVTGSINMGKIKRDEHLRYPNLQCVAHSLPRDPKYRAVVTHAIKILERSRGWDQLSKIKAINRLVQVYNNLASSAHYSEMLNKAIPLERKKGTVIKTLTRQEVFNKGLKYIPSLFRNHWNRSKRK</sequence>
<dbReference type="Proteomes" id="UP000031512">
    <property type="component" value="Unassembled WGS sequence"/>
</dbReference>
<dbReference type="GeneID" id="15807848"/>
<reference evidence="2 3" key="1">
    <citation type="journal article" date="2012" name="BMC Genomics">
        <title>Comparative genomic analysis and phylogenetic position of Theileria equi.</title>
        <authorList>
            <person name="Kappmeyer L.S."/>
            <person name="Thiagarajan M."/>
            <person name="Herndon D.R."/>
            <person name="Ramsay J.D."/>
            <person name="Caler E."/>
            <person name="Djikeng A."/>
            <person name="Gillespie J.J."/>
            <person name="Lau A.O."/>
            <person name="Roalson E.H."/>
            <person name="Silva J.C."/>
            <person name="Silva M.G."/>
            <person name="Suarez C.E."/>
            <person name="Ueti M.W."/>
            <person name="Nene V.M."/>
            <person name="Mealey R.H."/>
            <person name="Knowles D.P."/>
            <person name="Brayton K.A."/>
        </authorList>
    </citation>
    <scope>NUCLEOTIDE SEQUENCE [LARGE SCALE GENOMIC DNA]</scope>
    <source>
        <strain evidence="2 3">WA</strain>
    </source>
</reference>
<dbReference type="OrthoDB" id="416353at2759"/>
<dbReference type="VEuPathDB" id="PiroplasmaDB:BEWA_044100"/>
<dbReference type="RefSeq" id="XP_004833820.1">
    <property type="nucleotide sequence ID" value="XM_004833763.1"/>
</dbReference>
<dbReference type="KEGG" id="beq:BEWA_044100"/>
<keyword evidence="3" id="KW-1185">Reference proteome</keyword>